<evidence type="ECO:0000313" key="2">
    <source>
        <dbReference type="EMBL" id="CAH0024990.1"/>
    </source>
</evidence>
<organism evidence="2 3">
    <name type="scientific">Clonostachys rhizophaga</name>
    <dbReference type="NCBI Taxonomy" id="160324"/>
    <lineage>
        <taxon>Eukaryota</taxon>
        <taxon>Fungi</taxon>
        <taxon>Dikarya</taxon>
        <taxon>Ascomycota</taxon>
        <taxon>Pezizomycotina</taxon>
        <taxon>Sordariomycetes</taxon>
        <taxon>Hypocreomycetidae</taxon>
        <taxon>Hypocreales</taxon>
        <taxon>Bionectriaceae</taxon>
        <taxon>Clonostachys</taxon>
    </lineage>
</organism>
<gene>
    <name evidence="2" type="ORF">CRHIZ90672A_00005135</name>
</gene>
<reference evidence="2" key="1">
    <citation type="submission" date="2021-10" db="EMBL/GenBank/DDBJ databases">
        <authorList>
            <person name="Piombo E."/>
        </authorList>
    </citation>
    <scope>NUCLEOTIDE SEQUENCE</scope>
</reference>
<evidence type="ECO:0000256" key="1">
    <source>
        <dbReference type="SAM" id="MobiDB-lite"/>
    </source>
</evidence>
<dbReference type="AlphaFoldDB" id="A0A9N9VME1"/>
<evidence type="ECO:0008006" key="4">
    <source>
        <dbReference type="Google" id="ProtNLM"/>
    </source>
</evidence>
<evidence type="ECO:0000313" key="3">
    <source>
        <dbReference type="Proteomes" id="UP000696573"/>
    </source>
</evidence>
<proteinExistence type="predicted"/>
<dbReference type="PANTHER" id="PTHR38166">
    <property type="entry name" value="C2H2-TYPE DOMAIN-CONTAINING PROTEIN-RELATED"/>
    <property type="match status" value="1"/>
</dbReference>
<comment type="caution">
    <text evidence="2">The sequence shown here is derived from an EMBL/GenBank/DDBJ whole genome shotgun (WGS) entry which is preliminary data.</text>
</comment>
<dbReference type="EMBL" id="CABFNQ020000702">
    <property type="protein sequence ID" value="CAH0024990.1"/>
    <property type="molecule type" value="Genomic_DNA"/>
</dbReference>
<feature type="compositionally biased region" description="Low complexity" evidence="1">
    <location>
        <begin position="65"/>
        <end position="75"/>
    </location>
</feature>
<sequence length="315" mass="35570">MTETFACPFYRKDPFQHTDCVNYTLTRLSDVKQHLQRRHRDHLIIRCLICNEAFTSFAERDKHANSSSPCPNSPSLEFAQPGPAQSPHSKLKTRSPRGVAPSEMYFDLWDSLFSKETRPLNPYRGPVFVETIAALRDYWETEKSKIVPNIIREQSPLVIMDERSLSDALMNTFDRLQTRFEECVRNRCATTAALIPTPAGLLNKPKASIDVGEPYLERFQCYVDPALGQGIEAFGNQLPNPKHLASLVPRLHYQDPTGAANNRTYHVLETSTSSASDSFNEGEDHQASGETSIGALLLDDFENEFHSNLSNFDCL</sequence>
<dbReference type="Proteomes" id="UP000696573">
    <property type="component" value="Unassembled WGS sequence"/>
</dbReference>
<protein>
    <recommendedName>
        <fullName evidence="4">C2H2-type domain-containing protein</fullName>
    </recommendedName>
</protein>
<name>A0A9N9VME1_9HYPO</name>
<dbReference type="PANTHER" id="PTHR38166:SF1">
    <property type="entry name" value="C2H2-TYPE DOMAIN-CONTAINING PROTEIN"/>
    <property type="match status" value="1"/>
</dbReference>
<keyword evidence="3" id="KW-1185">Reference proteome</keyword>
<accession>A0A9N9VME1</accession>
<dbReference type="OrthoDB" id="3521097at2759"/>
<feature type="region of interest" description="Disordered" evidence="1">
    <location>
        <begin position="62"/>
        <end position="97"/>
    </location>
</feature>